<organism evidence="2 3">
    <name type="scientific">Segatella copri</name>
    <dbReference type="NCBI Taxonomy" id="165179"/>
    <lineage>
        <taxon>Bacteria</taxon>
        <taxon>Pseudomonadati</taxon>
        <taxon>Bacteroidota</taxon>
        <taxon>Bacteroidia</taxon>
        <taxon>Bacteroidales</taxon>
        <taxon>Prevotellaceae</taxon>
        <taxon>Segatella</taxon>
    </lineage>
</organism>
<name>A0AA93BCS3_9BACT</name>
<dbReference type="AlphaFoldDB" id="A0AA93BCS3"/>
<dbReference type="EMBL" id="QRVN01000021">
    <property type="protein sequence ID" value="RGS46395.1"/>
    <property type="molecule type" value="Genomic_DNA"/>
</dbReference>
<feature type="domain" description="Polysaccharide pyruvyl transferase" evidence="1">
    <location>
        <begin position="18"/>
        <end position="299"/>
    </location>
</feature>
<sequence length="376" mass="43306">MKILIITFTSGNNPGTFMQGLGVQTAMKRLYPTAQIDFLKFPDFKENLGVRDKKAKLWQTFRQKAASAYRLVKYNELRKKEMNFTPTIDLFNYTKEDESVICQYDLVVIGSDTILEEAYGKDGRIGLNWMPLDVRKLYFAASASPANFVPKNELKEVASKAVFIGLRDNLTIDFFANKLGIEKERIFKQTDPSYFLDIKQFKLRKKLTVKLRTDQKYALYNFNSNFPLRRELADAIRNVGYKVVSTAYNPYADICFDMVDAYEWAGVFPLMDVIVTERFHDSVFGLRNCKPVIAIDWDPNRFAKCGDSKTKRIMEDYGLSHLHHNLYNNTDITPVIDSLKNIDQCYDKASLALLNDQIYANANRILENIGTILNNN</sequence>
<dbReference type="InterPro" id="IPR007345">
    <property type="entry name" value="Polysacch_pyruvyl_Trfase"/>
</dbReference>
<comment type="caution">
    <text evidence="2">The sequence shown here is derived from an EMBL/GenBank/DDBJ whole genome shotgun (WGS) entry which is preliminary data.</text>
</comment>
<evidence type="ECO:0000313" key="2">
    <source>
        <dbReference type="EMBL" id="RGS46395.1"/>
    </source>
</evidence>
<dbReference type="Proteomes" id="UP000286113">
    <property type="component" value="Unassembled WGS sequence"/>
</dbReference>
<proteinExistence type="predicted"/>
<evidence type="ECO:0000259" key="1">
    <source>
        <dbReference type="Pfam" id="PF04230"/>
    </source>
</evidence>
<dbReference type="Pfam" id="PF04230">
    <property type="entry name" value="PS_pyruv_trans"/>
    <property type="match status" value="1"/>
</dbReference>
<protein>
    <recommendedName>
        <fullName evidence="1">Polysaccharide pyruvyl transferase domain-containing protein</fullName>
    </recommendedName>
</protein>
<reference evidence="2 3" key="1">
    <citation type="submission" date="2018-08" db="EMBL/GenBank/DDBJ databases">
        <title>A genome reference for cultivated species of the human gut microbiota.</title>
        <authorList>
            <person name="Zou Y."/>
            <person name="Xue W."/>
            <person name="Luo G."/>
        </authorList>
    </citation>
    <scope>NUCLEOTIDE SEQUENCE [LARGE SCALE GENOMIC DNA]</scope>
    <source>
        <strain evidence="2 3">AF22-1</strain>
    </source>
</reference>
<accession>A0AA93BCS3</accession>
<evidence type="ECO:0000313" key="3">
    <source>
        <dbReference type="Proteomes" id="UP000286113"/>
    </source>
</evidence>
<gene>
    <name evidence="2" type="ORF">DWX90_10295</name>
</gene>